<dbReference type="EMBL" id="CAJVQC010016221">
    <property type="protein sequence ID" value="CAG8674427.1"/>
    <property type="molecule type" value="Genomic_DNA"/>
</dbReference>
<evidence type="ECO:0000313" key="1">
    <source>
        <dbReference type="EMBL" id="CAG8674427.1"/>
    </source>
</evidence>
<comment type="caution">
    <text evidence="1">The sequence shown here is derived from an EMBL/GenBank/DDBJ whole genome shotgun (WGS) entry which is preliminary data.</text>
</comment>
<reference evidence="1" key="1">
    <citation type="submission" date="2021-06" db="EMBL/GenBank/DDBJ databases">
        <authorList>
            <person name="Kallberg Y."/>
            <person name="Tangrot J."/>
            <person name="Rosling A."/>
        </authorList>
    </citation>
    <scope>NUCLEOTIDE SEQUENCE</scope>
    <source>
        <strain evidence="1">MA461A</strain>
    </source>
</reference>
<feature type="non-terminal residue" evidence="1">
    <location>
        <position position="186"/>
    </location>
</feature>
<accession>A0ACA9NTS6</accession>
<gene>
    <name evidence="1" type="ORF">RPERSI_LOCUS8827</name>
</gene>
<evidence type="ECO:0000313" key="2">
    <source>
        <dbReference type="Proteomes" id="UP000789920"/>
    </source>
</evidence>
<keyword evidence="2" id="KW-1185">Reference proteome</keyword>
<proteinExistence type="predicted"/>
<dbReference type="Proteomes" id="UP000789920">
    <property type="component" value="Unassembled WGS sequence"/>
</dbReference>
<organism evidence="1 2">
    <name type="scientific">Racocetra persica</name>
    <dbReference type="NCBI Taxonomy" id="160502"/>
    <lineage>
        <taxon>Eukaryota</taxon>
        <taxon>Fungi</taxon>
        <taxon>Fungi incertae sedis</taxon>
        <taxon>Mucoromycota</taxon>
        <taxon>Glomeromycotina</taxon>
        <taxon>Glomeromycetes</taxon>
        <taxon>Diversisporales</taxon>
        <taxon>Gigasporaceae</taxon>
        <taxon>Racocetra</taxon>
    </lineage>
</organism>
<protein>
    <submittedName>
        <fullName evidence="1">6780_t:CDS:1</fullName>
    </submittedName>
</protein>
<name>A0ACA9NTS6_9GLOM</name>
<sequence>MPTTLGYNKLYIYKVQDTQYKEFCNVFAYGLMVIIENSKYPKGVVCEESNNMWKTIKFKPKYEIQNIIASLIDNTISTILNLVPAKNFIAASSHKATEAIVKINSKIEKYQKLYNITTDQEVVKYDSSGYSPLLFKHPDLPEQIHKSIEFGVADSKRRKETIKIRTINHLREELEKKYDKHLSYTT</sequence>